<dbReference type="InterPro" id="IPR036271">
    <property type="entry name" value="Tet_transcr_reg_TetR-rel_C_sf"/>
</dbReference>
<protein>
    <submittedName>
        <fullName evidence="4">Transcriptional regulator, TetR family</fullName>
    </submittedName>
</protein>
<dbReference type="PANTHER" id="PTHR30055">
    <property type="entry name" value="HTH-TYPE TRANSCRIPTIONAL REGULATOR RUTR"/>
    <property type="match status" value="1"/>
</dbReference>
<keyword evidence="1 2" id="KW-0238">DNA-binding</keyword>
<name>Q11AY5_CHESB</name>
<dbReference type="PROSITE" id="PS50977">
    <property type="entry name" value="HTH_TETR_2"/>
    <property type="match status" value="1"/>
</dbReference>
<evidence type="ECO:0000256" key="2">
    <source>
        <dbReference type="PROSITE-ProRule" id="PRU00335"/>
    </source>
</evidence>
<feature type="DNA-binding region" description="H-T-H motif" evidence="2">
    <location>
        <begin position="42"/>
        <end position="61"/>
    </location>
</feature>
<dbReference type="KEGG" id="mes:Meso_4073"/>
<dbReference type="STRING" id="266779.Meso_4073"/>
<dbReference type="SUPFAM" id="SSF46689">
    <property type="entry name" value="Homeodomain-like"/>
    <property type="match status" value="1"/>
</dbReference>
<dbReference type="PANTHER" id="PTHR30055:SF146">
    <property type="entry name" value="HTH-TYPE TRANSCRIPTIONAL DUAL REGULATOR CECR"/>
    <property type="match status" value="1"/>
</dbReference>
<dbReference type="GO" id="GO:0000976">
    <property type="term" value="F:transcription cis-regulatory region binding"/>
    <property type="evidence" value="ECO:0007669"/>
    <property type="project" value="TreeGrafter"/>
</dbReference>
<sequence length="245" mass="26827">MEIILGTGDGKPLRLSGADRTREALIRAALRLFGEQGFDATSTRAIAAEAGANIGSIAYHFGGKEGLRAACARYIVERIAAVTDRTLDDFAEGDEKVSATPEEARALLCQVIDTLMGFIVASPEAGEFVQFLLREMTHPTAALDIIYDGVFEPTHLRLCRLWEAATGEPAESEQTRIAVFTIIGQVTYFRIAQEAVLRRIGWERIGRRETAAISEIVKGNLKAILDQRRLKVRQSSLATQALPDP</sequence>
<accession>Q11AY5</accession>
<dbReference type="InterPro" id="IPR015292">
    <property type="entry name" value="Tscrpt_reg_YbiH_C"/>
</dbReference>
<dbReference type="SUPFAM" id="SSF48498">
    <property type="entry name" value="Tetracyclin repressor-like, C-terminal domain"/>
    <property type="match status" value="1"/>
</dbReference>
<dbReference type="EMBL" id="CP000390">
    <property type="protein sequence ID" value="ABG65440.1"/>
    <property type="molecule type" value="Genomic_DNA"/>
</dbReference>
<evidence type="ECO:0000256" key="1">
    <source>
        <dbReference type="ARBA" id="ARBA00023125"/>
    </source>
</evidence>
<organism evidence="4">
    <name type="scientific">Chelativorans sp. (strain BNC1)</name>
    <dbReference type="NCBI Taxonomy" id="266779"/>
    <lineage>
        <taxon>Bacteria</taxon>
        <taxon>Pseudomonadati</taxon>
        <taxon>Pseudomonadota</taxon>
        <taxon>Alphaproteobacteria</taxon>
        <taxon>Hyphomicrobiales</taxon>
        <taxon>Phyllobacteriaceae</taxon>
        <taxon>Chelativorans</taxon>
    </lineage>
</organism>
<feature type="domain" description="HTH tetR-type" evidence="3">
    <location>
        <begin position="19"/>
        <end position="79"/>
    </location>
</feature>
<gene>
    <name evidence="4" type="ordered locus">Meso_4073</name>
</gene>
<dbReference type="Pfam" id="PF00440">
    <property type="entry name" value="TetR_N"/>
    <property type="match status" value="1"/>
</dbReference>
<dbReference type="Gene3D" id="1.10.357.10">
    <property type="entry name" value="Tetracycline Repressor, domain 2"/>
    <property type="match status" value="1"/>
</dbReference>
<dbReference type="InterPro" id="IPR050109">
    <property type="entry name" value="HTH-type_TetR-like_transc_reg"/>
</dbReference>
<dbReference type="OrthoDB" id="2356263at2"/>
<evidence type="ECO:0000259" key="3">
    <source>
        <dbReference type="PROSITE" id="PS50977"/>
    </source>
</evidence>
<dbReference type="InterPro" id="IPR009057">
    <property type="entry name" value="Homeodomain-like_sf"/>
</dbReference>
<dbReference type="Pfam" id="PF09209">
    <property type="entry name" value="CecR_C"/>
    <property type="match status" value="1"/>
</dbReference>
<dbReference type="PRINTS" id="PR00455">
    <property type="entry name" value="HTHTETR"/>
</dbReference>
<evidence type="ECO:0000313" key="4">
    <source>
        <dbReference type="EMBL" id="ABG65440.1"/>
    </source>
</evidence>
<dbReference type="GO" id="GO:0003700">
    <property type="term" value="F:DNA-binding transcription factor activity"/>
    <property type="evidence" value="ECO:0007669"/>
    <property type="project" value="TreeGrafter"/>
</dbReference>
<dbReference type="HOGENOM" id="CLU_069356_16_0_5"/>
<dbReference type="eggNOG" id="COG1309">
    <property type="taxonomic scope" value="Bacteria"/>
</dbReference>
<dbReference type="InterPro" id="IPR001647">
    <property type="entry name" value="HTH_TetR"/>
</dbReference>
<dbReference type="Gene3D" id="1.10.10.60">
    <property type="entry name" value="Homeodomain-like"/>
    <property type="match status" value="1"/>
</dbReference>
<reference evidence="4" key="1">
    <citation type="submission" date="2006-06" db="EMBL/GenBank/DDBJ databases">
        <title>Complete sequence of chromosome of Chelativorans sp. BNC1.</title>
        <authorList>
            <consortium name="US DOE Joint Genome Institute"/>
            <person name="Copeland A."/>
            <person name="Lucas S."/>
            <person name="Lapidus A."/>
            <person name="Barry K."/>
            <person name="Detter J.C."/>
            <person name="Glavina del Rio T."/>
            <person name="Hammon N."/>
            <person name="Israni S."/>
            <person name="Dalin E."/>
            <person name="Tice H."/>
            <person name="Pitluck S."/>
            <person name="Chertkov O."/>
            <person name="Brettin T."/>
            <person name="Bruce D."/>
            <person name="Han C."/>
            <person name="Tapia R."/>
            <person name="Gilna P."/>
            <person name="Schmutz J."/>
            <person name="Larimer F."/>
            <person name="Land M."/>
            <person name="Hauser L."/>
            <person name="Kyrpides N."/>
            <person name="Mikhailova N."/>
            <person name="Richardson P."/>
        </authorList>
    </citation>
    <scope>NUCLEOTIDE SEQUENCE</scope>
    <source>
        <strain evidence="4">BNC1</strain>
    </source>
</reference>
<dbReference type="AlphaFoldDB" id="Q11AY5"/>
<proteinExistence type="predicted"/>